<organism evidence="7">
    <name type="scientific">uncultured prokaryote</name>
    <dbReference type="NCBI Taxonomy" id="198431"/>
    <lineage>
        <taxon>unclassified sequences</taxon>
        <taxon>environmental samples</taxon>
    </lineage>
</organism>
<dbReference type="PANTHER" id="PTHR43820:SF4">
    <property type="entry name" value="HIGH-AFFINITY BRANCHED-CHAIN AMINO ACID TRANSPORT ATP-BINDING PROTEIN LIVF"/>
    <property type="match status" value="1"/>
</dbReference>
<accession>H5SIP7</accession>
<evidence type="ECO:0000256" key="2">
    <source>
        <dbReference type="ARBA" id="ARBA00022448"/>
    </source>
</evidence>
<dbReference type="GO" id="GO:0005524">
    <property type="term" value="F:ATP binding"/>
    <property type="evidence" value="ECO:0007669"/>
    <property type="project" value="UniProtKB-KW"/>
</dbReference>
<evidence type="ECO:0000259" key="6">
    <source>
        <dbReference type="PROSITE" id="PS50893"/>
    </source>
</evidence>
<reference evidence="7" key="1">
    <citation type="journal article" date="2005" name="Environ. Microbiol.">
        <title>Genetic and functional properties of uncultivated thermophilic crenarchaeotes from a subsurface gold mine as revealed by analysis of genome fragments.</title>
        <authorList>
            <person name="Nunoura T."/>
            <person name="Hirayama H."/>
            <person name="Takami H."/>
            <person name="Oida H."/>
            <person name="Nishi S."/>
            <person name="Shimamura S."/>
            <person name="Suzuki Y."/>
            <person name="Inagaki F."/>
            <person name="Takai K."/>
            <person name="Nealson K.H."/>
            <person name="Horikoshi K."/>
        </authorList>
    </citation>
    <scope>NUCLEOTIDE SEQUENCE</scope>
</reference>
<proteinExistence type="inferred from homology"/>
<evidence type="ECO:0000256" key="3">
    <source>
        <dbReference type="ARBA" id="ARBA00022741"/>
    </source>
</evidence>
<dbReference type="InterPro" id="IPR017871">
    <property type="entry name" value="ABC_transporter-like_CS"/>
</dbReference>
<dbReference type="PANTHER" id="PTHR43820">
    <property type="entry name" value="HIGH-AFFINITY BRANCHED-CHAIN AMINO ACID TRANSPORT ATP-BINDING PROTEIN LIVF"/>
    <property type="match status" value="1"/>
</dbReference>
<comment type="similarity">
    <text evidence="1">Belongs to the ABC transporter superfamily.</text>
</comment>
<evidence type="ECO:0000313" key="7">
    <source>
        <dbReference type="EMBL" id="BAL56033.1"/>
    </source>
</evidence>
<dbReference type="SMART" id="SM00382">
    <property type="entry name" value="AAA"/>
    <property type="match status" value="1"/>
</dbReference>
<keyword evidence="5" id="KW-0029">Amino-acid transport</keyword>
<keyword evidence="2" id="KW-0813">Transport</keyword>
<evidence type="ECO:0000256" key="4">
    <source>
        <dbReference type="ARBA" id="ARBA00022840"/>
    </source>
</evidence>
<protein>
    <submittedName>
        <fullName evidence="7">ABC transport system ATP-binding protein</fullName>
    </submittedName>
</protein>
<name>H5SIP7_9ZZZZ</name>
<dbReference type="InterPro" id="IPR003593">
    <property type="entry name" value="AAA+_ATPase"/>
</dbReference>
<dbReference type="GO" id="GO:0016887">
    <property type="term" value="F:ATP hydrolysis activity"/>
    <property type="evidence" value="ECO:0007669"/>
    <property type="project" value="InterPro"/>
</dbReference>
<evidence type="ECO:0000256" key="1">
    <source>
        <dbReference type="ARBA" id="ARBA00005417"/>
    </source>
</evidence>
<dbReference type="EMBL" id="AP011736">
    <property type="protein sequence ID" value="BAL56033.1"/>
    <property type="molecule type" value="Genomic_DNA"/>
</dbReference>
<dbReference type="Pfam" id="PF00005">
    <property type="entry name" value="ABC_tran"/>
    <property type="match status" value="1"/>
</dbReference>
<sequence>MLRLTSVTAGYGLITVLRQVSLEVHAGEVVVLLGANGAGKTTLLRTISALLRPIAGSVELEGRRIDGWSAEAVVGLGLIHVPEGRQIFPELTVAENLRLGAYRRRDRAKIKNDLEWVLTLFPVLRQRYNRLGGMLSGGEQQMLAIARALMAAPRLLLLDEPSMGLAPRLVEHMFEVIRQIHAAGVTVLMAEQNAHRALALADRAYVLQSGMVRLSGPAAQLRHNPEVRYLYLGGQPVENRGGDQGNSPQP</sequence>
<feature type="domain" description="ABC transporter" evidence="6">
    <location>
        <begin position="2"/>
        <end position="234"/>
    </location>
</feature>
<evidence type="ECO:0000256" key="5">
    <source>
        <dbReference type="ARBA" id="ARBA00022970"/>
    </source>
</evidence>
<reference evidence="7" key="2">
    <citation type="journal article" date="2012" name="PLoS ONE">
        <title>A Deeply Branching Thermophilic Bacterium with an Ancient Acetyl-CoA Pathway Dominates a Subsurface Ecosystem.</title>
        <authorList>
            <person name="Takami H."/>
            <person name="Noguchi H."/>
            <person name="Takaki Y."/>
            <person name="Uchiyama I."/>
            <person name="Toyoda A."/>
            <person name="Nishi S."/>
            <person name="Chee G.-J."/>
            <person name="Arai W."/>
            <person name="Nunoura T."/>
            <person name="Itoh T."/>
            <person name="Hattori M."/>
            <person name="Takai K."/>
        </authorList>
    </citation>
    <scope>NUCLEOTIDE SEQUENCE</scope>
</reference>
<dbReference type="GO" id="GO:0015807">
    <property type="term" value="P:L-amino acid transport"/>
    <property type="evidence" value="ECO:0007669"/>
    <property type="project" value="TreeGrafter"/>
</dbReference>
<dbReference type="SUPFAM" id="SSF52540">
    <property type="entry name" value="P-loop containing nucleoside triphosphate hydrolases"/>
    <property type="match status" value="1"/>
</dbReference>
<dbReference type="Gene3D" id="3.40.50.300">
    <property type="entry name" value="P-loop containing nucleotide triphosphate hydrolases"/>
    <property type="match status" value="1"/>
</dbReference>
<dbReference type="AlphaFoldDB" id="H5SIP7"/>
<keyword evidence="3" id="KW-0547">Nucleotide-binding</keyword>
<dbReference type="CDD" id="cd03224">
    <property type="entry name" value="ABC_TM1139_LivF_branched"/>
    <property type="match status" value="1"/>
</dbReference>
<gene>
    <name evidence="7" type="ORF">HGMM_F34B05C07</name>
</gene>
<dbReference type="InterPro" id="IPR027417">
    <property type="entry name" value="P-loop_NTPase"/>
</dbReference>
<keyword evidence="4 7" id="KW-0067">ATP-binding</keyword>
<dbReference type="InterPro" id="IPR052156">
    <property type="entry name" value="BCAA_Transport_ATP-bd_LivF"/>
</dbReference>
<dbReference type="InterPro" id="IPR003439">
    <property type="entry name" value="ABC_transporter-like_ATP-bd"/>
</dbReference>
<dbReference type="GO" id="GO:0015658">
    <property type="term" value="F:branched-chain amino acid transmembrane transporter activity"/>
    <property type="evidence" value="ECO:0007669"/>
    <property type="project" value="TreeGrafter"/>
</dbReference>
<dbReference type="PROSITE" id="PS50893">
    <property type="entry name" value="ABC_TRANSPORTER_2"/>
    <property type="match status" value="1"/>
</dbReference>
<dbReference type="PROSITE" id="PS00211">
    <property type="entry name" value="ABC_TRANSPORTER_1"/>
    <property type="match status" value="1"/>
</dbReference>